<evidence type="ECO:0000313" key="7">
    <source>
        <dbReference type="EMBL" id="KPV74632.1"/>
    </source>
</evidence>
<evidence type="ECO:0000256" key="3">
    <source>
        <dbReference type="ARBA" id="ARBA00022833"/>
    </source>
</evidence>
<keyword evidence="1" id="KW-0479">Metal-binding</keyword>
<dbReference type="Proteomes" id="UP000053890">
    <property type="component" value="Unassembled WGS sequence"/>
</dbReference>
<gene>
    <name evidence="7" type="ORF">RHOBADRAFT_53597</name>
</gene>
<evidence type="ECO:0000313" key="8">
    <source>
        <dbReference type="Proteomes" id="UP000053890"/>
    </source>
</evidence>
<keyword evidence="3" id="KW-0862">Zinc</keyword>
<feature type="compositionally biased region" description="Low complexity" evidence="5">
    <location>
        <begin position="250"/>
        <end position="267"/>
    </location>
</feature>
<dbReference type="SMART" id="SM00184">
    <property type="entry name" value="RING"/>
    <property type="match status" value="1"/>
</dbReference>
<dbReference type="EMBL" id="KQ474079">
    <property type="protein sequence ID" value="KPV74632.1"/>
    <property type="molecule type" value="Genomic_DNA"/>
</dbReference>
<evidence type="ECO:0000256" key="1">
    <source>
        <dbReference type="ARBA" id="ARBA00022723"/>
    </source>
</evidence>
<dbReference type="InterPro" id="IPR013083">
    <property type="entry name" value="Znf_RING/FYVE/PHD"/>
</dbReference>
<evidence type="ECO:0000259" key="6">
    <source>
        <dbReference type="PROSITE" id="PS50089"/>
    </source>
</evidence>
<dbReference type="Pfam" id="PF13639">
    <property type="entry name" value="zf-RING_2"/>
    <property type="match status" value="1"/>
</dbReference>
<dbReference type="SUPFAM" id="SSF57850">
    <property type="entry name" value="RING/U-box"/>
    <property type="match status" value="1"/>
</dbReference>
<evidence type="ECO:0000256" key="5">
    <source>
        <dbReference type="SAM" id="MobiDB-lite"/>
    </source>
</evidence>
<dbReference type="GeneID" id="28977357"/>
<dbReference type="InterPro" id="IPR001841">
    <property type="entry name" value="Znf_RING"/>
</dbReference>
<dbReference type="GO" id="GO:0008270">
    <property type="term" value="F:zinc ion binding"/>
    <property type="evidence" value="ECO:0007669"/>
    <property type="project" value="UniProtKB-KW"/>
</dbReference>
<sequence length="688" mass="72368">MLRALAIHPSTTVIGFSRYRAKVLLFYLLWIYAPSYPSRNEAILPSSPHLSPTCTASASNLFPRSSAPLAVVQPGLPLGATPFSNDADADVALPSPLTAAYLSRASHASASAAANSAPSLPVAADHMPARGSTSHDSRASNDSGPTPPLSEQPAAVSASADDLDARPRRAAGPGAARDVHVVLSDDVAPRRPRPRREEPVADSPICSTALPAPTSPRLTPLTYTLLALHLLFLLELVFLNLETSPAMSKLSSTRPSLSPLSSLTTPPVRASKGATSSSSLAKRLARARWRISTTWNACGQELVVWAAAALVLGAVGATWRSGGGEGWNAVLGPQAWTAHLRLAEGDEGSSEGAKGWRIMRNVVALEIAVVVLGLGQSVLPLLVAVGLVPSAVPVPSYLEPPPTSPSTPLNSLKPSSRPPTFTIPLLDLAQQYLHPSLAFLVSTLQLAQLALARPPSHSLVNWRTLVWLHAAWCAFDGARRSKARMTSLVAHVRELARAFPGPERGTGEDWRCSICFEGRGEVTACEGAAACVGGAAAGLAADEPRRRVIGFRTLCTLPCRHSFHAHCLVRWFRRVAFCPTCHRDARTSSGPAPTSAHEEALRALREARLRAPAGTAAAWAQGAPASEDEYPGARAAAAREGRRARTVDLDGLAAAFEAVAMGGADQGEGGVVEARARVQPSDLPEVAD</sequence>
<dbReference type="GO" id="GO:0061630">
    <property type="term" value="F:ubiquitin protein ligase activity"/>
    <property type="evidence" value="ECO:0007669"/>
    <property type="project" value="TreeGrafter"/>
</dbReference>
<dbReference type="GO" id="GO:0043161">
    <property type="term" value="P:proteasome-mediated ubiquitin-dependent protein catabolic process"/>
    <property type="evidence" value="ECO:0007669"/>
    <property type="project" value="TreeGrafter"/>
</dbReference>
<dbReference type="GO" id="GO:0012505">
    <property type="term" value="C:endomembrane system"/>
    <property type="evidence" value="ECO:0007669"/>
    <property type="project" value="TreeGrafter"/>
</dbReference>
<name>A0A194S204_RHOGW</name>
<keyword evidence="8" id="KW-1185">Reference proteome</keyword>
<proteinExistence type="predicted"/>
<accession>A0A194S204</accession>
<evidence type="ECO:0000256" key="4">
    <source>
        <dbReference type="PROSITE-ProRule" id="PRU00175"/>
    </source>
</evidence>
<dbReference type="PROSITE" id="PS50089">
    <property type="entry name" value="ZF_RING_2"/>
    <property type="match status" value="1"/>
</dbReference>
<protein>
    <recommendedName>
        <fullName evidence="6">RING-type domain-containing protein</fullName>
    </recommendedName>
</protein>
<reference evidence="7 8" key="1">
    <citation type="journal article" date="2015" name="Front. Microbiol.">
        <title>Genome sequence of the plant growth promoting endophytic yeast Rhodotorula graminis WP1.</title>
        <authorList>
            <person name="Firrincieli A."/>
            <person name="Otillar R."/>
            <person name="Salamov A."/>
            <person name="Schmutz J."/>
            <person name="Khan Z."/>
            <person name="Redman R.S."/>
            <person name="Fleck N.D."/>
            <person name="Lindquist E."/>
            <person name="Grigoriev I.V."/>
            <person name="Doty S.L."/>
        </authorList>
    </citation>
    <scope>NUCLEOTIDE SEQUENCE [LARGE SCALE GENOMIC DNA]</scope>
    <source>
        <strain evidence="7 8">WP1</strain>
    </source>
</reference>
<dbReference type="RefSeq" id="XP_018270681.1">
    <property type="nucleotide sequence ID" value="XM_018416909.1"/>
</dbReference>
<feature type="region of interest" description="Disordered" evidence="5">
    <location>
        <begin position="117"/>
        <end position="212"/>
    </location>
</feature>
<organism evidence="7 8">
    <name type="scientific">Rhodotorula graminis (strain WP1)</name>
    <dbReference type="NCBI Taxonomy" id="578459"/>
    <lineage>
        <taxon>Eukaryota</taxon>
        <taxon>Fungi</taxon>
        <taxon>Dikarya</taxon>
        <taxon>Basidiomycota</taxon>
        <taxon>Pucciniomycotina</taxon>
        <taxon>Microbotryomycetes</taxon>
        <taxon>Sporidiobolales</taxon>
        <taxon>Sporidiobolaceae</taxon>
        <taxon>Rhodotorula</taxon>
    </lineage>
</organism>
<dbReference type="OMA" id="WRISTTW"/>
<keyword evidence="2 4" id="KW-0863">Zinc-finger</keyword>
<dbReference type="InterPro" id="IPR050731">
    <property type="entry name" value="HRD1_E3_ubiq-ligases"/>
</dbReference>
<dbReference type="OrthoDB" id="21204at2759"/>
<feature type="domain" description="RING-type" evidence="6">
    <location>
        <begin position="512"/>
        <end position="582"/>
    </location>
</feature>
<feature type="region of interest" description="Disordered" evidence="5">
    <location>
        <begin position="248"/>
        <end position="275"/>
    </location>
</feature>
<dbReference type="AlphaFoldDB" id="A0A194S204"/>
<dbReference type="Gene3D" id="3.30.40.10">
    <property type="entry name" value="Zinc/RING finger domain, C3HC4 (zinc finger)"/>
    <property type="match status" value="1"/>
</dbReference>
<evidence type="ECO:0000256" key="2">
    <source>
        <dbReference type="ARBA" id="ARBA00022771"/>
    </source>
</evidence>
<dbReference type="PANTHER" id="PTHR22763">
    <property type="entry name" value="RING ZINC FINGER PROTEIN"/>
    <property type="match status" value="1"/>
</dbReference>
<dbReference type="STRING" id="578459.A0A194S204"/>